<keyword evidence="2 7" id="KW-0349">Heme</keyword>
<dbReference type="InterPro" id="IPR036396">
    <property type="entry name" value="Cyt_P450_sf"/>
</dbReference>
<dbReference type="CDD" id="cd11051">
    <property type="entry name" value="CYP59-like"/>
    <property type="match status" value="1"/>
</dbReference>
<dbReference type="InterPro" id="IPR050196">
    <property type="entry name" value="Cytochrome_P450_Monoox"/>
</dbReference>
<evidence type="ECO:0000256" key="1">
    <source>
        <dbReference type="ARBA" id="ARBA00010617"/>
    </source>
</evidence>
<sequence length="549" mass="61645">MLAPLLIAASLLFLSYLYRQLRFKRFSKYASLPQLPNSLLLGHLGKLGEYMKRGPADVHPDTMFTNMHNDLSRPPLMMVDLWPLNRPTAVITSHELAEQITRPSKMFATSTPKNDMGYLEPLIGSSSILAAHGEKWKGLRRRFTAGFAPSHLMTLLPLMAEKTGAFIDALDTYAQTGQVFGLVSNITSLTFDIIGAVVIGVDLGAQSESDDNNELLRLFRALLATFSDDKTDYPWWLIPHIKIRRNRLGRQIDHILREIVRKKWADRQQAKSSSREKSLRDRSILSLSLDEYGDQIELSEKQINETGDQLKTFLLAGHDTTSTAISWVFYELTRTPQALQAVRAELDAIFGPDTAPDKVLAQLLSPPQPGTQHPIHRMTYISAVIKEAFRVHPSSGSAREPPDGSRYTVRAPDGTEHCLNGTIIYICHTIIQRDRSVFGSSADDFVPERWLDERAAEYPASAWRPFERGPRACIGQEFANIEIKVIIAMAARRYDFVKVGLGELVLDDQTGEPKLGEDGQYLVKSELYKTRQVIAKPVDGMRMKVKLAS</sequence>
<evidence type="ECO:0000256" key="2">
    <source>
        <dbReference type="ARBA" id="ARBA00022617"/>
    </source>
</evidence>
<evidence type="ECO:0000256" key="3">
    <source>
        <dbReference type="ARBA" id="ARBA00022723"/>
    </source>
</evidence>
<dbReference type="GO" id="GO:0004497">
    <property type="term" value="F:monooxygenase activity"/>
    <property type="evidence" value="ECO:0007669"/>
    <property type="project" value="UniProtKB-KW"/>
</dbReference>
<keyword evidence="6" id="KW-0503">Monooxygenase</keyword>
<keyword evidence="3 7" id="KW-0479">Metal-binding</keyword>
<dbReference type="GO" id="GO:0016705">
    <property type="term" value="F:oxidoreductase activity, acting on paired donors, with incorporation or reduction of molecular oxygen"/>
    <property type="evidence" value="ECO:0007669"/>
    <property type="project" value="InterPro"/>
</dbReference>
<dbReference type="PANTHER" id="PTHR24291:SF50">
    <property type="entry name" value="BIFUNCTIONAL ALBAFLAVENONE MONOOXYGENASE_TERPENE SYNTHASE"/>
    <property type="match status" value="1"/>
</dbReference>
<dbReference type="GO" id="GO:0005506">
    <property type="term" value="F:iron ion binding"/>
    <property type="evidence" value="ECO:0007669"/>
    <property type="project" value="InterPro"/>
</dbReference>
<proteinExistence type="inferred from homology"/>
<gene>
    <name evidence="8" type="ORF">QBC47DRAFT_451546</name>
</gene>
<evidence type="ECO:0000313" key="9">
    <source>
        <dbReference type="Proteomes" id="UP001239445"/>
    </source>
</evidence>
<keyword evidence="9" id="KW-1185">Reference proteome</keyword>
<accession>A0AAJ0BF25</accession>
<dbReference type="Pfam" id="PF00067">
    <property type="entry name" value="p450"/>
    <property type="match status" value="1"/>
</dbReference>
<dbReference type="SUPFAM" id="SSF48264">
    <property type="entry name" value="Cytochrome P450"/>
    <property type="match status" value="1"/>
</dbReference>
<evidence type="ECO:0000256" key="6">
    <source>
        <dbReference type="ARBA" id="ARBA00023033"/>
    </source>
</evidence>
<evidence type="ECO:0000256" key="4">
    <source>
        <dbReference type="ARBA" id="ARBA00023002"/>
    </source>
</evidence>
<comment type="caution">
    <text evidence="8">The sequence shown here is derived from an EMBL/GenBank/DDBJ whole genome shotgun (WGS) entry which is preliminary data.</text>
</comment>
<dbReference type="PRINTS" id="PR00385">
    <property type="entry name" value="P450"/>
</dbReference>
<comment type="cofactor">
    <cofactor evidence="7">
        <name>heme</name>
        <dbReference type="ChEBI" id="CHEBI:30413"/>
    </cofactor>
</comment>
<reference evidence="8" key="1">
    <citation type="submission" date="2023-06" db="EMBL/GenBank/DDBJ databases">
        <title>Genome-scale phylogeny and comparative genomics of the fungal order Sordariales.</title>
        <authorList>
            <consortium name="Lawrence Berkeley National Laboratory"/>
            <person name="Hensen N."/>
            <person name="Bonometti L."/>
            <person name="Westerberg I."/>
            <person name="Brannstrom I.O."/>
            <person name="Guillou S."/>
            <person name="Cros-Aarteil S."/>
            <person name="Calhoun S."/>
            <person name="Haridas S."/>
            <person name="Kuo A."/>
            <person name="Mondo S."/>
            <person name="Pangilinan J."/>
            <person name="Riley R."/>
            <person name="Labutti K."/>
            <person name="Andreopoulos B."/>
            <person name="Lipzen A."/>
            <person name="Chen C."/>
            <person name="Yanf M."/>
            <person name="Daum C."/>
            <person name="Ng V."/>
            <person name="Clum A."/>
            <person name="Steindorff A."/>
            <person name="Ohm R."/>
            <person name="Martin F."/>
            <person name="Silar P."/>
            <person name="Natvig D."/>
            <person name="Lalanne C."/>
            <person name="Gautier V."/>
            <person name="Ament-Velasquez S.L."/>
            <person name="Kruys A."/>
            <person name="Hutchinson M.I."/>
            <person name="Powell A.J."/>
            <person name="Barry K."/>
            <person name="Miller A.N."/>
            <person name="Grigoriev I.V."/>
            <person name="Debuchy R."/>
            <person name="Gladieux P."/>
            <person name="Thoren M.H."/>
            <person name="Johannesson H."/>
        </authorList>
    </citation>
    <scope>NUCLEOTIDE SEQUENCE</scope>
    <source>
        <strain evidence="8">PSN4</strain>
    </source>
</reference>
<dbReference type="PANTHER" id="PTHR24291">
    <property type="entry name" value="CYTOCHROME P450 FAMILY 4"/>
    <property type="match status" value="1"/>
</dbReference>
<dbReference type="GO" id="GO:0020037">
    <property type="term" value="F:heme binding"/>
    <property type="evidence" value="ECO:0007669"/>
    <property type="project" value="InterPro"/>
</dbReference>
<organism evidence="8 9">
    <name type="scientific">Echria macrotheca</name>
    <dbReference type="NCBI Taxonomy" id="438768"/>
    <lineage>
        <taxon>Eukaryota</taxon>
        <taxon>Fungi</taxon>
        <taxon>Dikarya</taxon>
        <taxon>Ascomycota</taxon>
        <taxon>Pezizomycotina</taxon>
        <taxon>Sordariomycetes</taxon>
        <taxon>Sordariomycetidae</taxon>
        <taxon>Sordariales</taxon>
        <taxon>Schizotheciaceae</taxon>
        <taxon>Echria</taxon>
    </lineage>
</organism>
<dbReference type="Proteomes" id="UP001239445">
    <property type="component" value="Unassembled WGS sequence"/>
</dbReference>
<feature type="binding site" description="axial binding residue" evidence="7">
    <location>
        <position position="473"/>
    </location>
    <ligand>
        <name>heme</name>
        <dbReference type="ChEBI" id="CHEBI:30413"/>
    </ligand>
    <ligandPart>
        <name>Fe</name>
        <dbReference type="ChEBI" id="CHEBI:18248"/>
    </ligandPart>
</feature>
<dbReference type="InterPro" id="IPR002401">
    <property type="entry name" value="Cyt_P450_E_grp-I"/>
</dbReference>
<dbReference type="PRINTS" id="PR00463">
    <property type="entry name" value="EP450I"/>
</dbReference>
<evidence type="ECO:0000313" key="8">
    <source>
        <dbReference type="EMBL" id="KAK1757100.1"/>
    </source>
</evidence>
<dbReference type="EMBL" id="MU839831">
    <property type="protein sequence ID" value="KAK1757100.1"/>
    <property type="molecule type" value="Genomic_DNA"/>
</dbReference>
<dbReference type="InterPro" id="IPR001128">
    <property type="entry name" value="Cyt_P450"/>
</dbReference>
<comment type="similarity">
    <text evidence="1">Belongs to the cytochrome P450 family.</text>
</comment>
<dbReference type="Gene3D" id="1.10.630.10">
    <property type="entry name" value="Cytochrome P450"/>
    <property type="match status" value="1"/>
</dbReference>
<name>A0AAJ0BF25_9PEZI</name>
<keyword evidence="5 7" id="KW-0408">Iron</keyword>
<keyword evidence="4" id="KW-0560">Oxidoreductase</keyword>
<evidence type="ECO:0000256" key="7">
    <source>
        <dbReference type="PIRSR" id="PIRSR602401-1"/>
    </source>
</evidence>
<protein>
    <submittedName>
        <fullName evidence="8">Cytochrome P450</fullName>
    </submittedName>
</protein>
<evidence type="ECO:0000256" key="5">
    <source>
        <dbReference type="ARBA" id="ARBA00023004"/>
    </source>
</evidence>
<dbReference type="AlphaFoldDB" id="A0AAJ0BF25"/>